<dbReference type="EC" id="3.5.2.5" evidence="5"/>
<evidence type="ECO:0000256" key="4">
    <source>
        <dbReference type="ARBA" id="ARBA00011881"/>
    </source>
</evidence>
<protein>
    <recommendedName>
        <fullName evidence="5">allantoinase</fullName>
        <ecNumber evidence="5">3.5.2.5</ecNumber>
    </recommendedName>
</protein>
<dbReference type="InterPro" id="IPR018228">
    <property type="entry name" value="DNase_TatD-rel_CS"/>
</dbReference>
<dbReference type="PANTHER" id="PTHR43668:SF2">
    <property type="entry name" value="ALLANTOINASE"/>
    <property type="match status" value="1"/>
</dbReference>
<evidence type="ECO:0000256" key="5">
    <source>
        <dbReference type="ARBA" id="ARBA00012863"/>
    </source>
</evidence>
<reference evidence="10" key="1">
    <citation type="submission" date="2020-07" db="EMBL/GenBank/DDBJ databases">
        <title>Huge and variable diversity of episymbiotic CPR bacteria and DPANN archaea in groundwater ecosystems.</title>
        <authorList>
            <person name="He C.Y."/>
            <person name="Keren R."/>
            <person name="Whittaker M."/>
            <person name="Farag I.F."/>
            <person name="Doudna J."/>
            <person name="Cate J.H.D."/>
            <person name="Banfield J.F."/>
        </authorList>
    </citation>
    <scope>NUCLEOTIDE SEQUENCE</scope>
    <source>
        <strain evidence="10">NC_groundwater_928_Pr1_S-0.2um_72_17</strain>
    </source>
</reference>
<dbReference type="Proteomes" id="UP000807850">
    <property type="component" value="Unassembled WGS sequence"/>
</dbReference>
<dbReference type="GO" id="GO:0004038">
    <property type="term" value="F:allantoinase activity"/>
    <property type="evidence" value="ECO:0007669"/>
    <property type="project" value="UniProtKB-EC"/>
</dbReference>
<comment type="pathway">
    <text evidence="2">Nitrogen metabolism; (S)-allantoin degradation; allantoate from (S)-allantoin: step 1/1.</text>
</comment>
<keyword evidence="7 10" id="KW-0378">Hydrolase</keyword>
<dbReference type="InterPro" id="IPR017593">
    <property type="entry name" value="Allantoinase"/>
</dbReference>
<comment type="caution">
    <text evidence="10">The sequence shown here is derived from an EMBL/GenBank/DDBJ whole genome shotgun (WGS) entry which is preliminary data.</text>
</comment>
<evidence type="ECO:0000256" key="7">
    <source>
        <dbReference type="ARBA" id="ARBA00022801"/>
    </source>
</evidence>
<proteinExistence type="inferred from homology"/>
<sequence>ARRALLPEGIRPADVVTRGARIAAVVEKGAADEPDAEIIEVGGDLLMPGLVDTHVHVNDPGRAGWGGFEPVMGAAAAGGITTLVDMPLNSIPATTSVAALAAKRAACEAPVLHRVGCAFWGGVVPGNAGELEGLARAGVRGFKCFLVPSGVDEFAHVGEADLAIAMPILARLGLPLLVHAESPAAIAAVAPAASADPRRYTTWLDARPAAAEVEAVRMMLRLCESTRCAVHVVHLSAAEALQDLRAARARGLPVTVETCPHYLTFAAEEIGDGATEFKCAPPIRGRANRERLWEALRAGDIDMIVSDHSPCVPELKHGESGDFVAAWGGIESLAVSVAATWAEAQRRGFTVADLARWMSAKPAALAGFGGRKGVIAPGADADLIAWNPDAEWTVDGRKLPHRNPVSPYEGRSVRGVVHITVAGGEWVTGHAATPLDRMGPSR</sequence>
<evidence type="ECO:0000256" key="8">
    <source>
        <dbReference type="ARBA" id="ARBA00022833"/>
    </source>
</evidence>
<dbReference type="SUPFAM" id="SSF51556">
    <property type="entry name" value="Metallo-dependent hydrolases"/>
    <property type="match status" value="1"/>
</dbReference>
<dbReference type="InterPro" id="IPR011059">
    <property type="entry name" value="Metal-dep_hydrolase_composite"/>
</dbReference>
<keyword evidence="8" id="KW-0862">Zinc</keyword>
<dbReference type="FunFam" id="3.20.20.140:FF:000032">
    <property type="entry name" value="Allantoinase Dal1"/>
    <property type="match status" value="1"/>
</dbReference>
<dbReference type="EMBL" id="JACQAY010000015">
    <property type="protein sequence ID" value="MBI3538707.1"/>
    <property type="molecule type" value="Genomic_DNA"/>
</dbReference>
<dbReference type="InterPro" id="IPR032466">
    <property type="entry name" value="Metal_Hydrolase"/>
</dbReference>
<dbReference type="GO" id="GO:0006145">
    <property type="term" value="P:purine nucleobase catabolic process"/>
    <property type="evidence" value="ECO:0007669"/>
    <property type="project" value="TreeGrafter"/>
</dbReference>
<comment type="similarity">
    <text evidence="3">Belongs to the metallo-dependent hydrolases superfamily. Allantoinase family.</text>
</comment>
<dbReference type="GO" id="GO:0050897">
    <property type="term" value="F:cobalt ion binding"/>
    <property type="evidence" value="ECO:0007669"/>
    <property type="project" value="InterPro"/>
</dbReference>
<evidence type="ECO:0000256" key="3">
    <source>
        <dbReference type="ARBA" id="ARBA00010368"/>
    </source>
</evidence>
<dbReference type="InterPro" id="IPR050138">
    <property type="entry name" value="DHOase/Allantoinase_Hydrolase"/>
</dbReference>
<dbReference type="PROSITE" id="PS01137">
    <property type="entry name" value="TATD_1"/>
    <property type="match status" value="1"/>
</dbReference>
<keyword evidence="6" id="KW-0479">Metal-binding</keyword>
<comment type="cofactor">
    <cofactor evidence="1">
        <name>Zn(2+)</name>
        <dbReference type="ChEBI" id="CHEBI:29105"/>
    </cofactor>
</comment>
<dbReference type="PANTHER" id="PTHR43668">
    <property type="entry name" value="ALLANTOINASE"/>
    <property type="match status" value="1"/>
</dbReference>
<accession>A0A9D6L2R4</accession>
<dbReference type="GO" id="GO:0005737">
    <property type="term" value="C:cytoplasm"/>
    <property type="evidence" value="ECO:0007669"/>
    <property type="project" value="TreeGrafter"/>
</dbReference>
<dbReference type="Pfam" id="PF01979">
    <property type="entry name" value="Amidohydro_1"/>
    <property type="match status" value="1"/>
</dbReference>
<dbReference type="SUPFAM" id="SSF51338">
    <property type="entry name" value="Composite domain of metallo-dependent hydrolases"/>
    <property type="match status" value="1"/>
</dbReference>
<dbReference type="NCBIfam" id="TIGR03178">
    <property type="entry name" value="allantoinase"/>
    <property type="match status" value="1"/>
</dbReference>
<feature type="non-terminal residue" evidence="10">
    <location>
        <position position="1"/>
    </location>
</feature>
<dbReference type="AlphaFoldDB" id="A0A9D6L2R4"/>
<dbReference type="InterPro" id="IPR006680">
    <property type="entry name" value="Amidohydro-rel"/>
</dbReference>
<organism evidence="10 11">
    <name type="scientific">Eiseniibacteriota bacterium</name>
    <dbReference type="NCBI Taxonomy" id="2212470"/>
    <lineage>
        <taxon>Bacteria</taxon>
        <taxon>Candidatus Eiseniibacteriota</taxon>
    </lineage>
</organism>
<dbReference type="Gene3D" id="3.20.20.140">
    <property type="entry name" value="Metal-dependent hydrolases"/>
    <property type="match status" value="1"/>
</dbReference>
<evidence type="ECO:0000256" key="1">
    <source>
        <dbReference type="ARBA" id="ARBA00001947"/>
    </source>
</evidence>
<dbReference type="GO" id="GO:0000256">
    <property type="term" value="P:allantoin catabolic process"/>
    <property type="evidence" value="ECO:0007669"/>
    <property type="project" value="InterPro"/>
</dbReference>
<evidence type="ECO:0000256" key="2">
    <source>
        <dbReference type="ARBA" id="ARBA00004968"/>
    </source>
</evidence>
<feature type="domain" description="Amidohydrolase-related" evidence="9">
    <location>
        <begin position="46"/>
        <end position="427"/>
    </location>
</feature>
<evidence type="ECO:0000313" key="10">
    <source>
        <dbReference type="EMBL" id="MBI3538707.1"/>
    </source>
</evidence>
<evidence type="ECO:0000256" key="6">
    <source>
        <dbReference type="ARBA" id="ARBA00022723"/>
    </source>
</evidence>
<evidence type="ECO:0000259" key="9">
    <source>
        <dbReference type="Pfam" id="PF01979"/>
    </source>
</evidence>
<dbReference type="GO" id="GO:0008270">
    <property type="term" value="F:zinc ion binding"/>
    <property type="evidence" value="ECO:0007669"/>
    <property type="project" value="InterPro"/>
</dbReference>
<gene>
    <name evidence="10" type="primary">allB</name>
    <name evidence="10" type="ORF">HY076_00330</name>
</gene>
<comment type="subunit">
    <text evidence="4">Homotetramer.</text>
</comment>
<evidence type="ECO:0000313" key="11">
    <source>
        <dbReference type="Proteomes" id="UP000807850"/>
    </source>
</evidence>
<name>A0A9D6L2R4_UNCEI</name>